<reference evidence="5" key="2">
    <citation type="submission" date="2021-04" db="EMBL/GenBank/DDBJ databases">
        <authorList>
            <person name="Gilroy R."/>
        </authorList>
    </citation>
    <scope>NUCLEOTIDE SEQUENCE</scope>
    <source>
        <strain evidence="5">14975</strain>
    </source>
</reference>
<feature type="domain" description="Ancillary SecYEG translocon subunit/Cell division coordinator CpoB TPR" evidence="4">
    <location>
        <begin position="37"/>
        <end position="220"/>
    </location>
</feature>
<evidence type="ECO:0000313" key="5">
    <source>
        <dbReference type="EMBL" id="HIX19132.1"/>
    </source>
</evidence>
<feature type="region of interest" description="Disordered" evidence="2">
    <location>
        <begin position="250"/>
        <end position="297"/>
    </location>
</feature>
<keyword evidence="3" id="KW-0812">Transmembrane</keyword>
<name>A0A9D2AGJ4_9BACT</name>
<evidence type="ECO:0000259" key="4">
    <source>
        <dbReference type="Pfam" id="PF09976"/>
    </source>
</evidence>
<keyword evidence="1" id="KW-0802">TPR repeat</keyword>
<dbReference type="InterPro" id="IPR011990">
    <property type="entry name" value="TPR-like_helical_dom_sf"/>
</dbReference>
<dbReference type="EMBL" id="DXFQ01000013">
    <property type="protein sequence ID" value="HIX19132.1"/>
    <property type="molecule type" value="Genomic_DNA"/>
</dbReference>
<keyword evidence="3" id="KW-0472">Membrane</keyword>
<evidence type="ECO:0000256" key="3">
    <source>
        <dbReference type="SAM" id="Phobius"/>
    </source>
</evidence>
<protein>
    <submittedName>
        <fullName evidence="5">Tetratricopeptide repeat protein</fullName>
    </submittedName>
</protein>
<proteinExistence type="predicted"/>
<dbReference type="Pfam" id="PF09976">
    <property type="entry name" value="TPR_21"/>
    <property type="match status" value="1"/>
</dbReference>
<reference evidence="5" key="1">
    <citation type="journal article" date="2021" name="PeerJ">
        <title>Extensive microbial diversity within the chicken gut microbiome revealed by metagenomics and culture.</title>
        <authorList>
            <person name="Gilroy R."/>
            <person name="Ravi A."/>
            <person name="Getino M."/>
            <person name="Pursley I."/>
            <person name="Horton D.L."/>
            <person name="Alikhan N.F."/>
            <person name="Baker D."/>
            <person name="Gharbi K."/>
            <person name="Hall N."/>
            <person name="Watson M."/>
            <person name="Adriaenssens E.M."/>
            <person name="Foster-Nyarko E."/>
            <person name="Jarju S."/>
            <person name="Secka A."/>
            <person name="Antonio M."/>
            <person name="Oren A."/>
            <person name="Chaudhuri R.R."/>
            <person name="La Ragione R."/>
            <person name="Hildebrand F."/>
            <person name="Pallen M.J."/>
        </authorList>
    </citation>
    <scope>NUCLEOTIDE SEQUENCE</scope>
    <source>
        <strain evidence="5">14975</strain>
    </source>
</reference>
<evidence type="ECO:0000313" key="6">
    <source>
        <dbReference type="Proteomes" id="UP000823964"/>
    </source>
</evidence>
<keyword evidence="3" id="KW-1133">Transmembrane helix</keyword>
<feature type="repeat" description="TPR" evidence="1">
    <location>
        <begin position="152"/>
        <end position="185"/>
    </location>
</feature>
<accession>A0A9D2AGJ4</accession>
<dbReference type="InterPro" id="IPR019734">
    <property type="entry name" value="TPR_rpt"/>
</dbReference>
<comment type="caution">
    <text evidence="5">The sequence shown here is derived from an EMBL/GenBank/DDBJ whole genome shotgun (WGS) entry which is preliminary data.</text>
</comment>
<feature type="compositionally biased region" description="Pro residues" evidence="2">
    <location>
        <begin position="251"/>
        <end position="267"/>
    </location>
</feature>
<sequence>MDSTNKKPEEMPMLSEAEMKAIGEISIGPAKHEIFLNKHYKKLIWGTIGLAVAGASLIAWFSYRNSVREAAAAELIDAMNAEQVLSDDISALQFKGEELRSIAENSRYGSTPSAATARLLEALRLVAAGQESAGFAVLEGMAADSSNPVLAARAAAELASRYMLRKDDAKAAEYWKRVLDLAPSPYSALACMSLGDIERAAGNPDAADAYYNRAVNDYVSSGLVQAPSLDISVAFRKLILGTTMPMLVSPPAEPAPSAPSPSVPAPSSPSESVQPAGGGVLDTTLGGGSDTTLDTTL</sequence>
<evidence type="ECO:0000256" key="1">
    <source>
        <dbReference type="PROSITE-ProRule" id="PRU00339"/>
    </source>
</evidence>
<gene>
    <name evidence="5" type="ORF">H9862_00845</name>
</gene>
<dbReference type="Gene3D" id="1.25.40.10">
    <property type="entry name" value="Tetratricopeptide repeat domain"/>
    <property type="match status" value="1"/>
</dbReference>
<evidence type="ECO:0000256" key="2">
    <source>
        <dbReference type="SAM" id="MobiDB-lite"/>
    </source>
</evidence>
<dbReference type="InterPro" id="IPR018704">
    <property type="entry name" value="SecYEG/CpoB_TPR"/>
</dbReference>
<feature type="compositionally biased region" description="Gly residues" evidence="2">
    <location>
        <begin position="276"/>
        <end position="289"/>
    </location>
</feature>
<dbReference type="AlphaFoldDB" id="A0A9D2AGJ4"/>
<dbReference type="PROSITE" id="PS50005">
    <property type="entry name" value="TPR"/>
    <property type="match status" value="1"/>
</dbReference>
<organism evidence="5 6">
    <name type="scientific">Candidatus Akkermansia intestinigallinarum</name>
    <dbReference type="NCBI Taxonomy" id="2838431"/>
    <lineage>
        <taxon>Bacteria</taxon>
        <taxon>Pseudomonadati</taxon>
        <taxon>Verrucomicrobiota</taxon>
        <taxon>Verrucomicrobiia</taxon>
        <taxon>Verrucomicrobiales</taxon>
        <taxon>Akkermansiaceae</taxon>
        <taxon>Akkermansia</taxon>
    </lineage>
</organism>
<dbReference type="SUPFAM" id="SSF48452">
    <property type="entry name" value="TPR-like"/>
    <property type="match status" value="1"/>
</dbReference>
<dbReference type="Proteomes" id="UP000823964">
    <property type="component" value="Unassembled WGS sequence"/>
</dbReference>
<feature type="transmembrane region" description="Helical" evidence="3">
    <location>
        <begin position="43"/>
        <end position="63"/>
    </location>
</feature>